<proteinExistence type="predicted"/>
<protein>
    <recommendedName>
        <fullName evidence="3">Head decoration protein</fullName>
    </recommendedName>
</protein>
<accession>A0ABQ4S5P0</accession>
<comment type="caution">
    <text evidence="1">The sequence shown here is derived from an EMBL/GenBank/DDBJ whole genome shotgun (WGS) entry which is preliminary data.</text>
</comment>
<reference evidence="1" key="1">
    <citation type="journal article" date="2021" name="Front. Microbiol.">
        <title>Comprehensive Comparative Genomics and Phenotyping of Methylobacterium Species.</title>
        <authorList>
            <person name="Alessa O."/>
            <person name="Ogura Y."/>
            <person name="Fujitani Y."/>
            <person name="Takami H."/>
            <person name="Hayashi T."/>
            <person name="Sahin N."/>
            <person name="Tani A."/>
        </authorList>
    </citation>
    <scope>NUCLEOTIDE SEQUENCE</scope>
    <source>
        <strain evidence="1">DSM 19015</strain>
    </source>
</reference>
<evidence type="ECO:0008006" key="3">
    <source>
        <dbReference type="Google" id="ProtNLM"/>
    </source>
</evidence>
<dbReference type="EMBL" id="BPQP01000089">
    <property type="protein sequence ID" value="GJD97472.1"/>
    <property type="molecule type" value="Genomic_DNA"/>
</dbReference>
<gene>
    <name evidence="1" type="ORF">OCOJLMKI_4703</name>
</gene>
<keyword evidence="2" id="KW-1185">Reference proteome</keyword>
<sequence length="227" mass="22546">MAVETYRISERRKDAEFILHAVGDRSYGNVKVAPVTYYEASTPLAFPAGAQSVASVAKAGNVGNGALGALTADASAKAGAYTVICIEPAANGGTFEVSSPAGVPVGIAQVGAAFDGPVNFTIADGATDFAAGDTFTVTVSYAAAGTTAVPAGAGLLTGAQVFAGFLVGEVGGGAPGEKLIGALLIREAEVAESRIAFPEGVDANQTAAIHAVIVAAAEARGIIFRTR</sequence>
<dbReference type="RefSeq" id="WP_238246530.1">
    <property type="nucleotide sequence ID" value="NZ_BPQP01000089.1"/>
</dbReference>
<evidence type="ECO:0000313" key="1">
    <source>
        <dbReference type="EMBL" id="GJD97472.1"/>
    </source>
</evidence>
<reference evidence="1" key="2">
    <citation type="submission" date="2021-08" db="EMBL/GenBank/DDBJ databases">
        <authorList>
            <person name="Tani A."/>
            <person name="Ola A."/>
            <person name="Ogura Y."/>
            <person name="Katsura K."/>
            <person name="Hayashi T."/>
        </authorList>
    </citation>
    <scope>NUCLEOTIDE SEQUENCE</scope>
    <source>
        <strain evidence="1">DSM 19015</strain>
    </source>
</reference>
<dbReference type="Proteomes" id="UP001055125">
    <property type="component" value="Unassembled WGS sequence"/>
</dbReference>
<evidence type="ECO:0000313" key="2">
    <source>
        <dbReference type="Proteomes" id="UP001055125"/>
    </source>
</evidence>
<organism evidence="1 2">
    <name type="scientific">Methylobacterium iners</name>
    <dbReference type="NCBI Taxonomy" id="418707"/>
    <lineage>
        <taxon>Bacteria</taxon>
        <taxon>Pseudomonadati</taxon>
        <taxon>Pseudomonadota</taxon>
        <taxon>Alphaproteobacteria</taxon>
        <taxon>Hyphomicrobiales</taxon>
        <taxon>Methylobacteriaceae</taxon>
        <taxon>Methylobacterium</taxon>
    </lineage>
</organism>
<name>A0ABQ4S5P0_9HYPH</name>